<protein>
    <recommendedName>
        <fullName evidence="1">GAG-pre-integrase domain-containing protein</fullName>
    </recommendedName>
</protein>
<dbReference type="AlphaFoldDB" id="A0AAV0FVN8"/>
<dbReference type="Pfam" id="PF13976">
    <property type="entry name" value="gag_pre-integrs"/>
    <property type="match status" value="1"/>
</dbReference>
<evidence type="ECO:0000313" key="3">
    <source>
        <dbReference type="Proteomes" id="UP001152523"/>
    </source>
</evidence>
<evidence type="ECO:0000313" key="2">
    <source>
        <dbReference type="EMBL" id="CAH9139569.1"/>
    </source>
</evidence>
<dbReference type="InterPro" id="IPR039537">
    <property type="entry name" value="Retrotran_Ty1/copia-like"/>
</dbReference>
<name>A0AAV0FVN8_9ASTE</name>
<gene>
    <name evidence="2" type="ORF">CEPIT_LOCUS37684</name>
</gene>
<sequence>MRCNSTGELYPITTNTVASKPIPLSLAVVSPDLWHNRLGHPGKAVMDSLRTQSLINCNKEYNSILCHSCQISKHVRLPFFPSGPNTVAPFDVIHSDLWTCPINISTGFRYYLLLLDDFTNYLWIY</sequence>
<dbReference type="InterPro" id="IPR025724">
    <property type="entry name" value="GAG-pre-integrase_dom"/>
</dbReference>
<dbReference type="PANTHER" id="PTHR42648">
    <property type="entry name" value="TRANSPOSASE, PUTATIVE-RELATED"/>
    <property type="match status" value="1"/>
</dbReference>
<reference evidence="2" key="1">
    <citation type="submission" date="2022-07" db="EMBL/GenBank/DDBJ databases">
        <authorList>
            <person name="Macas J."/>
            <person name="Novak P."/>
            <person name="Neumann P."/>
        </authorList>
    </citation>
    <scope>NUCLEOTIDE SEQUENCE</scope>
</reference>
<dbReference type="PANTHER" id="PTHR42648:SF28">
    <property type="entry name" value="TRANSPOSON-ENCODED PROTEIN WITH RIBONUCLEASE H-LIKE AND RETROVIRUS ZINC FINGER-LIKE DOMAINS"/>
    <property type="match status" value="1"/>
</dbReference>
<feature type="non-terminal residue" evidence="2">
    <location>
        <position position="125"/>
    </location>
</feature>
<dbReference type="EMBL" id="CAMAPF010001017">
    <property type="protein sequence ID" value="CAH9139569.1"/>
    <property type="molecule type" value="Genomic_DNA"/>
</dbReference>
<dbReference type="Proteomes" id="UP001152523">
    <property type="component" value="Unassembled WGS sequence"/>
</dbReference>
<proteinExistence type="predicted"/>
<feature type="domain" description="GAG-pre-integrase" evidence="1">
    <location>
        <begin position="9"/>
        <end position="74"/>
    </location>
</feature>
<evidence type="ECO:0000259" key="1">
    <source>
        <dbReference type="Pfam" id="PF13976"/>
    </source>
</evidence>
<keyword evidence="3" id="KW-1185">Reference proteome</keyword>
<accession>A0AAV0FVN8</accession>
<comment type="caution">
    <text evidence="2">The sequence shown here is derived from an EMBL/GenBank/DDBJ whole genome shotgun (WGS) entry which is preliminary data.</text>
</comment>
<organism evidence="2 3">
    <name type="scientific">Cuscuta epithymum</name>
    <dbReference type="NCBI Taxonomy" id="186058"/>
    <lineage>
        <taxon>Eukaryota</taxon>
        <taxon>Viridiplantae</taxon>
        <taxon>Streptophyta</taxon>
        <taxon>Embryophyta</taxon>
        <taxon>Tracheophyta</taxon>
        <taxon>Spermatophyta</taxon>
        <taxon>Magnoliopsida</taxon>
        <taxon>eudicotyledons</taxon>
        <taxon>Gunneridae</taxon>
        <taxon>Pentapetalae</taxon>
        <taxon>asterids</taxon>
        <taxon>lamiids</taxon>
        <taxon>Solanales</taxon>
        <taxon>Convolvulaceae</taxon>
        <taxon>Cuscuteae</taxon>
        <taxon>Cuscuta</taxon>
        <taxon>Cuscuta subgen. Cuscuta</taxon>
    </lineage>
</organism>